<dbReference type="RefSeq" id="WP_191697008.1">
    <property type="nucleotide sequence ID" value="NZ_JACSQO010000003.1"/>
</dbReference>
<evidence type="ECO:0000313" key="9">
    <source>
        <dbReference type="EMBL" id="MBD7944206.1"/>
    </source>
</evidence>
<dbReference type="CDD" id="cd18808">
    <property type="entry name" value="SF1_C_Upf1"/>
    <property type="match status" value="1"/>
</dbReference>
<proteinExistence type="inferred from homology"/>
<evidence type="ECO:0000256" key="3">
    <source>
        <dbReference type="ARBA" id="ARBA00022801"/>
    </source>
</evidence>
<protein>
    <submittedName>
        <fullName evidence="9">AAA family ATPase</fullName>
    </submittedName>
</protein>
<feature type="coiled-coil region" evidence="6">
    <location>
        <begin position="518"/>
        <end position="568"/>
    </location>
</feature>
<dbReference type="InterPro" id="IPR041677">
    <property type="entry name" value="DNA2/NAM7_AAA_11"/>
</dbReference>
<keyword evidence="2" id="KW-0547">Nucleotide-binding</keyword>
<dbReference type="EMBL" id="JACSQO010000003">
    <property type="protein sequence ID" value="MBD7944206.1"/>
    <property type="molecule type" value="Genomic_DNA"/>
</dbReference>
<comment type="caution">
    <text evidence="9">The sequence shown here is derived from an EMBL/GenBank/DDBJ whole genome shotgun (WGS) entry which is preliminary data.</text>
</comment>
<evidence type="ECO:0000259" key="7">
    <source>
        <dbReference type="Pfam" id="PF13086"/>
    </source>
</evidence>
<gene>
    <name evidence="9" type="ORF">H9650_08755</name>
</gene>
<dbReference type="InterPro" id="IPR041679">
    <property type="entry name" value="DNA2/NAM7-like_C"/>
</dbReference>
<evidence type="ECO:0000256" key="5">
    <source>
        <dbReference type="ARBA" id="ARBA00022840"/>
    </source>
</evidence>
<keyword evidence="5" id="KW-0067">ATP-binding</keyword>
<keyword evidence="6" id="KW-0175">Coiled coil</keyword>
<dbReference type="Pfam" id="PF13087">
    <property type="entry name" value="AAA_12"/>
    <property type="match status" value="1"/>
</dbReference>
<name>A0ABR8R8R2_9BACI</name>
<reference evidence="9 10" key="1">
    <citation type="submission" date="2020-08" db="EMBL/GenBank/DDBJ databases">
        <title>A Genomic Blueprint of the Chicken Gut Microbiome.</title>
        <authorList>
            <person name="Gilroy R."/>
            <person name="Ravi A."/>
            <person name="Getino M."/>
            <person name="Pursley I."/>
            <person name="Horton D.L."/>
            <person name="Alikhan N.-F."/>
            <person name="Baker D."/>
            <person name="Gharbi K."/>
            <person name="Hall N."/>
            <person name="Watson M."/>
            <person name="Adriaenssens E.M."/>
            <person name="Foster-Nyarko E."/>
            <person name="Jarju S."/>
            <person name="Secka A."/>
            <person name="Antonio M."/>
            <person name="Oren A."/>
            <person name="Chaudhuri R."/>
            <person name="La Ragione R.M."/>
            <person name="Hildebrand F."/>
            <person name="Pallen M.J."/>
        </authorList>
    </citation>
    <scope>NUCLEOTIDE SEQUENCE [LARGE SCALE GENOMIC DNA]</scope>
    <source>
        <strain evidence="9 10">Sa2BUA9</strain>
    </source>
</reference>
<dbReference type="InterPro" id="IPR050534">
    <property type="entry name" value="Coronavir_polyprotein_1ab"/>
</dbReference>
<evidence type="ECO:0000259" key="8">
    <source>
        <dbReference type="Pfam" id="PF13087"/>
    </source>
</evidence>
<evidence type="ECO:0000256" key="6">
    <source>
        <dbReference type="SAM" id="Coils"/>
    </source>
</evidence>
<dbReference type="PANTHER" id="PTHR43788:SF8">
    <property type="entry name" value="DNA-BINDING PROTEIN SMUBP-2"/>
    <property type="match status" value="1"/>
</dbReference>
<sequence>MSNASTLEKTMRCNLMITNNARKGIQEWSTDEHDFFNIQREFRVYIEKRPVNNQGNISITLYFDNIENVALTEKLGGKVAVMDCVLQNNGFLATGFHLRGARVPIQTNRRLPVSLTFVTGKNNGAGLPIQLHTRIRELPVAEERSEYVKKRISSWEGYLKIQERNADIADITASFSRIQFNEDFSRVSLMGSEVNGDEWNKIKGLSISFKGYQNDIGDVLKADRGKNIIEIELRPKYREMARKNSLHPKIKEVVFSNFATLSQIRRLRKGFEDLQNGLAANANLEKILFEDRPTIRITNKQKELEFHNRLNEFQQEAVVGAMSAEDLYVIQGPPGTGKTTVISEICQQNAKAGLRTLVASQSNLAVDNALSRLLSNKEIRILRFGRTESIEEEGKRFIEENVGQYWKEQTLATLKAELEKQASKEETLKQQLADIYSEEKSIKEEQLRLEEAIERKVIAQAKHDEHNNEIRKLKKALVLLKKEREEIEASLLPLRTRSEQLAEEIEKMDKFVEENPTAQEVTELIGQLTKEIENAHEKILFKETMDSLQRTQKEIEETREQYHLLHKKLGALETFRKEIETIRKVDELKERMELCEITPSSLVKRQIEELDVLIENIKSSADWQDLYARLRSAIEFIEKLLRKYKFPVENVKNNMGRSGVVFDSTYTVKEIHQFMNRLKHIMTSDEDELTTEKLAILLEGLYVREKYVLKQQANVQFSKNNSISKYQAIKTQVGSELDNALIILQKQTNTLIDMGSTQKNRLAMLEQKIQQTYKDIEMYENIPMLAILSSSLSDMEKKREILTSTFEKISSYMEQLVHKKSDWENINTQVIEKETILQEKELESKKVNAQGLEQERHLKALDEIILQNPETALKKSKEKMVELVQEAGKLKQQLDSLPVTQALQAEWYSLLQDANDHDLEEIRKLYVRHANVIGTTCVASARKEFMENYPTFDVVIIDEVSKATPPELLLPMLKGKKIILVGDHHQLPPLVGEDTLDETLQAILEESDSLEEKEELKKLLKESLFERLFKNLPKSNKTMLAIQYRMHESIMETITPFYEEENYRLQCGLSDSDAMRDHLLDSNIVKRKDHLLWVDMPNEKRYFEERMKNGKSRFNQAELDSIRKILIDLNKATETAKAEGKMEQHEKKSIGVISFYGEQVKRIDRLIQQELNLKHLNFRTGTVDKFQGMEMDVIILSMVRNNQDKSGDIGFANDYRRLNVALSRARELLILVGSVEMFTKRAKQKSSREMYGRLKRIVKEKEGFRNPEMINQGSQIGVK</sequence>
<dbReference type="CDD" id="cd17934">
    <property type="entry name" value="DEXXQc_Upf1-like"/>
    <property type="match status" value="1"/>
</dbReference>
<dbReference type="InterPro" id="IPR047187">
    <property type="entry name" value="SF1_C_Upf1"/>
</dbReference>
<dbReference type="Pfam" id="PF13086">
    <property type="entry name" value="AAA_11"/>
    <property type="match status" value="2"/>
</dbReference>
<keyword evidence="10" id="KW-1185">Reference proteome</keyword>
<dbReference type="Gene3D" id="3.40.50.300">
    <property type="entry name" value="P-loop containing nucleotide triphosphate hydrolases"/>
    <property type="match status" value="3"/>
</dbReference>
<feature type="domain" description="DNA2/NAM7 helicase-like C-terminal" evidence="8">
    <location>
        <begin position="1020"/>
        <end position="1235"/>
    </location>
</feature>
<evidence type="ECO:0000256" key="4">
    <source>
        <dbReference type="ARBA" id="ARBA00022806"/>
    </source>
</evidence>
<dbReference type="Proteomes" id="UP000640786">
    <property type="component" value="Unassembled WGS sequence"/>
</dbReference>
<evidence type="ECO:0000256" key="1">
    <source>
        <dbReference type="ARBA" id="ARBA00007913"/>
    </source>
</evidence>
<feature type="coiled-coil region" evidence="6">
    <location>
        <begin position="411"/>
        <end position="490"/>
    </location>
</feature>
<feature type="domain" description="DNA2/NAM7 helicase helicase" evidence="7">
    <location>
        <begin position="310"/>
        <end position="483"/>
    </location>
</feature>
<feature type="domain" description="DNA2/NAM7 helicase helicase" evidence="7">
    <location>
        <begin position="819"/>
        <end position="991"/>
    </location>
</feature>
<keyword evidence="4" id="KW-0347">Helicase</keyword>
<accession>A0ABR8R8R2</accession>
<dbReference type="InterPro" id="IPR027417">
    <property type="entry name" value="P-loop_NTPase"/>
</dbReference>
<organism evidence="9 10">
    <name type="scientific">Psychrobacillus faecigallinarum</name>
    <dbReference type="NCBI Taxonomy" id="2762235"/>
    <lineage>
        <taxon>Bacteria</taxon>
        <taxon>Bacillati</taxon>
        <taxon>Bacillota</taxon>
        <taxon>Bacilli</taxon>
        <taxon>Bacillales</taxon>
        <taxon>Bacillaceae</taxon>
        <taxon>Psychrobacillus</taxon>
    </lineage>
</organism>
<dbReference type="PANTHER" id="PTHR43788">
    <property type="entry name" value="DNA2/NAM7 HELICASE FAMILY MEMBER"/>
    <property type="match status" value="1"/>
</dbReference>
<keyword evidence="3" id="KW-0378">Hydrolase</keyword>
<comment type="similarity">
    <text evidence="1">Belongs to the DNA2/NAM7 helicase family.</text>
</comment>
<evidence type="ECO:0000313" key="10">
    <source>
        <dbReference type="Proteomes" id="UP000640786"/>
    </source>
</evidence>
<evidence type="ECO:0000256" key="2">
    <source>
        <dbReference type="ARBA" id="ARBA00022741"/>
    </source>
</evidence>
<dbReference type="SUPFAM" id="SSF52540">
    <property type="entry name" value="P-loop containing nucleoside triphosphate hydrolases"/>
    <property type="match status" value="1"/>
</dbReference>